<reference evidence="1 2" key="1">
    <citation type="journal article" date="2023" name="IMA Fungus">
        <title>Comparative genomic study of the Penicillium genus elucidates a diverse pangenome and 15 lateral gene transfer events.</title>
        <authorList>
            <person name="Petersen C."/>
            <person name="Sorensen T."/>
            <person name="Nielsen M.R."/>
            <person name="Sondergaard T.E."/>
            <person name="Sorensen J.L."/>
            <person name="Fitzpatrick D.A."/>
            <person name="Frisvad J.C."/>
            <person name="Nielsen K.L."/>
        </authorList>
    </citation>
    <scope>NUCLEOTIDE SEQUENCE [LARGE SCALE GENOMIC DNA]</scope>
    <source>
        <strain evidence="1 2">IBT 29057</strain>
    </source>
</reference>
<dbReference type="Proteomes" id="UP001216150">
    <property type="component" value="Unassembled WGS sequence"/>
</dbReference>
<gene>
    <name evidence="1" type="ORF">N7450_001923</name>
</gene>
<evidence type="ECO:0000313" key="1">
    <source>
        <dbReference type="EMBL" id="KAJ5600856.1"/>
    </source>
</evidence>
<evidence type="ECO:0000313" key="2">
    <source>
        <dbReference type="Proteomes" id="UP001216150"/>
    </source>
</evidence>
<dbReference type="AlphaFoldDB" id="A0AAD6H352"/>
<proteinExistence type="predicted"/>
<keyword evidence="2" id="KW-1185">Reference proteome</keyword>
<accession>A0AAD6H352</accession>
<sequence length="68" mass="7840">MPRENRRRYHASVSLEQIQQYLLKNGDVYGQLVNADALIGVYRSKSLDWDGQVTYLSKGSPLARTKFH</sequence>
<protein>
    <submittedName>
        <fullName evidence="1">Uncharacterized protein</fullName>
    </submittedName>
</protein>
<dbReference type="EMBL" id="JAQJAC010000001">
    <property type="protein sequence ID" value="KAJ5600856.1"/>
    <property type="molecule type" value="Genomic_DNA"/>
</dbReference>
<comment type="caution">
    <text evidence="1">The sequence shown here is derived from an EMBL/GenBank/DDBJ whole genome shotgun (WGS) entry which is preliminary data.</text>
</comment>
<organism evidence="1 2">
    <name type="scientific">Penicillium hetheringtonii</name>
    <dbReference type="NCBI Taxonomy" id="911720"/>
    <lineage>
        <taxon>Eukaryota</taxon>
        <taxon>Fungi</taxon>
        <taxon>Dikarya</taxon>
        <taxon>Ascomycota</taxon>
        <taxon>Pezizomycotina</taxon>
        <taxon>Eurotiomycetes</taxon>
        <taxon>Eurotiomycetidae</taxon>
        <taxon>Eurotiales</taxon>
        <taxon>Aspergillaceae</taxon>
        <taxon>Penicillium</taxon>
    </lineage>
</organism>
<name>A0AAD6H352_9EURO</name>